<dbReference type="Pfam" id="PF07876">
    <property type="entry name" value="Dabb"/>
    <property type="match status" value="1"/>
</dbReference>
<dbReference type="Gene3D" id="3.30.70.100">
    <property type="match status" value="1"/>
</dbReference>
<dbReference type="SUPFAM" id="SSF54909">
    <property type="entry name" value="Dimeric alpha+beta barrel"/>
    <property type="match status" value="1"/>
</dbReference>
<keyword evidence="3" id="KW-1185">Reference proteome</keyword>
<dbReference type="SMART" id="SM00886">
    <property type="entry name" value="Dabb"/>
    <property type="match status" value="1"/>
</dbReference>
<reference evidence="2 3" key="1">
    <citation type="submission" date="2019-12" db="EMBL/GenBank/DDBJ databases">
        <title>Litoreibacter badius sp. nov., a novel bacteriochlorophyll a-containing bacterium in the genus Litoreibacter.</title>
        <authorList>
            <person name="Kanamuro M."/>
            <person name="Takabe Y."/>
            <person name="Mori K."/>
            <person name="Takaichi S."/>
            <person name="Hanada S."/>
        </authorList>
    </citation>
    <scope>NUCLEOTIDE SEQUENCE [LARGE SCALE GENOMIC DNA]</scope>
    <source>
        <strain evidence="2 3">K6</strain>
    </source>
</reference>
<dbReference type="InterPro" id="IPR013097">
    <property type="entry name" value="Dabb"/>
</dbReference>
<name>A0A6N6JL81_9RHOB</name>
<feature type="domain" description="Stress-response A/B barrel" evidence="1">
    <location>
        <begin position="2"/>
        <end position="100"/>
    </location>
</feature>
<organism evidence="2 3">
    <name type="scientific">Litoreibacter roseus</name>
    <dbReference type="NCBI Taxonomy" id="2601869"/>
    <lineage>
        <taxon>Bacteria</taxon>
        <taxon>Pseudomonadati</taxon>
        <taxon>Pseudomonadota</taxon>
        <taxon>Alphaproteobacteria</taxon>
        <taxon>Rhodobacterales</taxon>
        <taxon>Roseobacteraceae</taxon>
        <taxon>Litoreibacter</taxon>
    </lineage>
</organism>
<dbReference type="EMBL" id="BLJE01000007">
    <property type="protein sequence ID" value="GFE67063.1"/>
    <property type="molecule type" value="Genomic_DNA"/>
</dbReference>
<dbReference type="InterPro" id="IPR011008">
    <property type="entry name" value="Dimeric_a/b-barrel"/>
</dbReference>
<gene>
    <name evidence="2" type="ORF">KIN_41370</name>
</gene>
<dbReference type="OrthoDB" id="9816070at2"/>
<dbReference type="Proteomes" id="UP000436822">
    <property type="component" value="Unassembled WGS sequence"/>
</dbReference>
<protein>
    <submittedName>
        <fullName evidence="2">Stress responsive protein</fullName>
    </submittedName>
</protein>
<dbReference type="PROSITE" id="PS51502">
    <property type="entry name" value="S_R_A_B_BARREL"/>
    <property type="match status" value="1"/>
</dbReference>
<accession>A0A6N6JL81</accession>
<evidence type="ECO:0000313" key="3">
    <source>
        <dbReference type="Proteomes" id="UP000436822"/>
    </source>
</evidence>
<dbReference type="RefSeq" id="WP_159810688.1">
    <property type="nucleotide sequence ID" value="NZ_BLJE01000007.1"/>
</dbReference>
<comment type="caution">
    <text evidence="2">The sequence shown here is derived from an EMBL/GenBank/DDBJ whole genome shotgun (WGS) entry which is preliminary data.</text>
</comment>
<sequence length="105" mass="11409">MLLHCVYLSLKPETEDRDLAELMSALSSLSDEIDGMGCVDHGPNRDFESKSEDFPYGFVIPFNNAEALARYAENPKHKRIAEGLIASCKGGADGIVVFDLETGAS</sequence>
<evidence type="ECO:0000313" key="2">
    <source>
        <dbReference type="EMBL" id="GFE67063.1"/>
    </source>
</evidence>
<proteinExistence type="predicted"/>
<evidence type="ECO:0000259" key="1">
    <source>
        <dbReference type="PROSITE" id="PS51502"/>
    </source>
</evidence>
<dbReference type="AlphaFoldDB" id="A0A6N6JL81"/>